<dbReference type="Proteomes" id="UP000554144">
    <property type="component" value="Unassembled WGS sequence"/>
</dbReference>
<accession>A0A853GR52</accession>
<dbReference type="EMBL" id="JACCEV010000001">
    <property type="protein sequence ID" value="NYT84637.1"/>
    <property type="molecule type" value="Genomic_DNA"/>
</dbReference>
<name>A0A853GR52_9BURK</name>
<keyword evidence="2" id="KW-1185">Reference proteome</keyword>
<comment type="caution">
    <text evidence="1">The sequence shown here is derived from an EMBL/GenBank/DDBJ whole genome shotgun (WGS) entry which is preliminary data.</text>
</comment>
<dbReference type="RefSeq" id="WP_167667232.1">
    <property type="nucleotide sequence ID" value="NZ_JACCEV010000001.1"/>
</dbReference>
<sequence length="54" mass="6090">MKIATFWWGRVRHKDAMRALISTCPRSSSRYPSNPITLGIRIKTGSSIQKGISK</sequence>
<reference evidence="1 2" key="1">
    <citation type="submission" date="2020-07" db="EMBL/GenBank/DDBJ databases">
        <title>Taxonomic revisions and descriptions of new bacterial species based on genomic comparisons in the high-G+C-content subgroup of the family Alcaligenaceae.</title>
        <authorList>
            <person name="Szabo A."/>
            <person name="Felfoldi T."/>
        </authorList>
    </citation>
    <scope>NUCLEOTIDE SEQUENCE [LARGE SCALE GENOMIC DNA]</scope>
    <source>
        <strain evidence="1 2">DSM 25667</strain>
    </source>
</reference>
<evidence type="ECO:0000313" key="2">
    <source>
        <dbReference type="Proteomes" id="UP000554144"/>
    </source>
</evidence>
<organism evidence="1 2">
    <name type="scientific">Pollutimonas harenae</name>
    <dbReference type="NCBI Taxonomy" id="657015"/>
    <lineage>
        <taxon>Bacteria</taxon>
        <taxon>Pseudomonadati</taxon>
        <taxon>Pseudomonadota</taxon>
        <taxon>Betaproteobacteria</taxon>
        <taxon>Burkholderiales</taxon>
        <taxon>Alcaligenaceae</taxon>
        <taxon>Pollutimonas</taxon>
    </lineage>
</organism>
<gene>
    <name evidence="1" type="ORF">H0A62_03385</name>
</gene>
<dbReference type="AlphaFoldDB" id="A0A853GR52"/>
<protein>
    <submittedName>
        <fullName evidence="1">Uncharacterized protein</fullName>
    </submittedName>
</protein>
<proteinExistence type="predicted"/>
<evidence type="ECO:0000313" key="1">
    <source>
        <dbReference type="EMBL" id="NYT84637.1"/>
    </source>
</evidence>